<evidence type="ECO:0000313" key="2">
    <source>
        <dbReference type="EMBL" id="KIA76159.1"/>
    </source>
</evidence>
<organism evidence="2 3">
    <name type="scientific">Parachlamydia acanthamoebae</name>
    <dbReference type="NCBI Taxonomy" id="83552"/>
    <lineage>
        <taxon>Bacteria</taxon>
        <taxon>Pseudomonadati</taxon>
        <taxon>Chlamydiota</taxon>
        <taxon>Chlamydiia</taxon>
        <taxon>Parachlamydiales</taxon>
        <taxon>Parachlamydiaceae</taxon>
        <taxon>Parachlamydia</taxon>
    </lineage>
</organism>
<dbReference type="PATRIC" id="fig|83552.4.peg.2732"/>
<evidence type="ECO:0000256" key="1">
    <source>
        <dbReference type="SAM" id="Coils"/>
    </source>
</evidence>
<dbReference type="EMBL" id="JSAM01000129">
    <property type="protein sequence ID" value="KIA76159.1"/>
    <property type="molecule type" value="Genomic_DNA"/>
</dbReference>
<proteinExistence type="predicted"/>
<name>A0A0C1EHR3_9BACT</name>
<protein>
    <submittedName>
        <fullName evidence="2">Uncharacterized protein</fullName>
    </submittedName>
</protein>
<dbReference type="AlphaFoldDB" id="A0A0C1EHR3"/>
<reference evidence="2 3" key="1">
    <citation type="journal article" date="2014" name="Mol. Biol. Evol.">
        <title>Massive expansion of Ubiquitination-related gene families within the Chlamydiae.</title>
        <authorList>
            <person name="Domman D."/>
            <person name="Collingro A."/>
            <person name="Lagkouvardos I."/>
            <person name="Gehre L."/>
            <person name="Weinmaier T."/>
            <person name="Rattei T."/>
            <person name="Subtil A."/>
            <person name="Horn M."/>
        </authorList>
    </citation>
    <scope>NUCLEOTIDE SEQUENCE [LARGE SCALE GENOMIC DNA]</scope>
    <source>
        <strain evidence="2 3">OEW1</strain>
    </source>
</reference>
<keyword evidence="1" id="KW-0175">Coiled coil</keyword>
<accession>A0A0C1EHR3</accession>
<sequence length="158" mass="18304">MKPIVSYLAIGFFYEVHFKEDQMTKKLSLLLVTLVALTQTLFADELRPITADTPRFNQSIESEANPLAQLDHVIKASEELSQQQKQLKELLTEYVRMQNEYIHNQQDREMLFRLVKVAYKAQTLIEETHLSHAFPPEFLKELSLFSQVGAKRGLPRPS</sequence>
<gene>
    <name evidence="2" type="ORF">DB43_AS00290</name>
</gene>
<dbReference type="Proteomes" id="UP000031307">
    <property type="component" value="Unassembled WGS sequence"/>
</dbReference>
<feature type="coiled-coil region" evidence="1">
    <location>
        <begin position="73"/>
        <end position="100"/>
    </location>
</feature>
<evidence type="ECO:0000313" key="3">
    <source>
        <dbReference type="Proteomes" id="UP000031307"/>
    </source>
</evidence>
<comment type="caution">
    <text evidence="2">The sequence shown here is derived from an EMBL/GenBank/DDBJ whole genome shotgun (WGS) entry which is preliminary data.</text>
</comment>